<feature type="transmembrane region" description="Helical" evidence="7">
    <location>
        <begin position="39"/>
        <end position="58"/>
    </location>
</feature>
<comment type="similarity">
    <text evidence="2">Belongs to the major facilitator superfamily. Nitrate/nitrite porter (TC 2.A.1.8) family.</text>
</comment>
<dbReference type="PANTHER" id="PTHR23515">
    <property type="entry name" value="HIGH-AFFINITY NITRATE TRANSPORTER 2.3"/>
    <property type="match status" value="1"/>
</dbReference>
<evidence type="ECO:0000313" key="10">
    <source>
        <dbReference type="RefSeq" id="XP_010492265.1"/>
    </source>
</evidence>
<keyword evidence="3 7" id="KW-0812">Transmembrane</keyword>
<organism evidence="9 10">
    <name type="scientific">Camelina sativa</name>
    <name type="common">False flax</name>
    <name type="synonym">Myagrum sativum</name>
    <dbReference type="NCBI Taxonomy" id="90675"/>
    <lineage>
        <taxon>Eukaryota</taxon>
        <taxon>Viridiplantae</taxon>
        <taxon>Streptophyta</taxon>
        <taxon>Embryophyta</taxon>
        <taxon>Tracheophyta</taxon>
        <taxon>Spermatophyta</taxon>
        <taxon>Magnoliopsida</taxon>
        <taxon>eudicotyledons</taxon>
        <taxon>Gunneridae</taxon>
        <taxon>Pentapetalae</taxon>
        <taxon>rosids</taxon>
        <taxon>malvids</taxon>
        <taxon>Brassicales</taxon>
        <taxon>Brassicaceae</taxon>
        <taxon>Camelineae</taxon>
        <taxon>Camelina</taxon>
    </lineage>
</organism>
<dbReference type="Gene3D" id="1.20.1250.20">
    <property type="entry name" value="MFS general substrate transporter like domains"/>
    <property type="match status" value="2"/>
</dbReference>
<feature type="transmembrane region" description="Helical" evidence="7">
    <location>
        <begin position="102"/>
        <end position="121"/>
    </location>
</feature>
<dbReference type="CDD" id="cd17341">
    <property type="entry name" value="MFS_NRT2_like"/>
    <property type="match status" value="1"/>
</dbReference>
<evidence type="ECO:0000256" key="6">
    <source>
        <dbReference type="ARBA" id="ARBA00023136"/>
    </source>
</evidence>
<feature type="domain" description="Major facilitator superfamily (MFS) profile" evidence="8">
    <location>
        <begin position="36"/>
        <end position="438"/>
    </location>
</feature>
<keyword evidence="4 7" id="KW-1133">Transmembrane helix</keyword>
<dbReference type="InterPro" id="IPR036259">
    <property type="entry name" value="MFS_trans_sf"/>
</dbReference>
<protein>
    <submittedName>
        <fullName evidence="10">High affinity nitrate transporter 2.7-like</fullName>
    </submittedName>
</protein>
<evidence type="ECO:0000256" key="4">
    <source>
        <dbReference type="ARBA" id="ARBA00022989"/>
    </source>
</evidence>
<feature type="transmembrane region" description="Helical" evidence="7">
    <location>
        <begin position="390"/>
        <end position="410"/>
    </location>
</feature>
<evidence type="ECO:0000256" key="3">
    <source>
        <dbReference type="ARBA" id="ARBA00022692"/>
    </source>
</evidence>
<sequence length="486" mass="52076">MEPSQPSLSHTTIPVDSDGRATVFRPFSLSSPHSRAFHLAWLSLFSCFFSTFSIPPLVPVISSDLNLSESTVSAAGIASFVGSIFSRLAMGPLCDLIGPRTSSAILSFLTAPAILSAAFVSSPTSFILLRFFVGFSLANFVANQYWMSSMFSGNVIGLANGVSAGWANVGAGISQLLMPLIYSTIAEFFPRAFAWRVSFVFPAVFQVTTAVLVLIYGQDTPNGNRETSKQNKIKTPEEDKGEGEHTNFVEILIGGLGNYRAWVLALLYGYSYGVELTTDNVIAGYFYERFGVNLEAAGTIAASFGISNIASRPAGGMISDALGKRFGMRGRLWGLWVVQSVAGLLCVLLGRVNSLWGSIAVMWVFSVFVQAASGLVFGVVPFVSSRSLGLVAGITGSGGTVGAVVTQYLLFSGDGVRKQRSISLMGLMMFVFSLSVTSIYFPRWGGMCCGPSSSSSRSEDVSHRLLVDNDEEEDDKVRSGRLRSVC</sequence>
<feature type="transmembrane region" description="Helical" evidence="7">
    <location>
        <begin position="127"/>
        <end position="146"/>
    </location>
</feature>
<accession>A0ABM0XX53</accession>
<evidence type="ECO:0000313" key="9">
    <source>
        <dbReference type="Proteomes" id="UP000694864"/>
    </source>
</evidence>
<feature type="transmembrane region" description="Helical" evidence="7">
    <location>
        <begin position="356"/>
        <end position="383"/>
    </location>
</feature>
<feature type="transmembrane region" description="Helical" evidence="7">
    <location>
        <begin position="158"/>
        <end position="181"/>
    </location>
</feature>
<dbReference type="InterPro" id="IPR020846">
    <property type="entry name" value="MFS_dom"/>
</dbReference>
<name>A0ABM0XX53_CAMSA</name>
<keyword evidence="5" id="KW-0534">Nitrate assimilation</keyword>
<feature type="transmembrane region" description="Helical" evidence="7">
    <location>
        <begin position="70"/>
        <end position="90"/>
    </location>
</feature>
<reference evidence="10" key="2">
    <citation type="submission" date="2025-08" db="UniProtKB">
        <authorList>
            <consortium name="RefSeq"/>
        </authorList>
    </citation>
    <scope>IDENTIFICATION</scope>
    <source>
        <tissue evidence="10">Leaf</tissue>
    </source>
</reference>
<dbReference type="InterPro" id="IPR011701">
    <property type="entry name" value="MFS"/>
</dbReference>
<dbReference type="RefSeq" id="XP_010492265.1">
    <property type="nucleotide sequence ID" value="XM_010493963.2"/>
</dbReference>
<dbReference type="Proteomes" id="UP000694864">
    <property type="component" value="Chromosome 20"/>
</dbReference>
<feature type="transmembrane region" description="Helical" evidence="7">
    <location>
        <begin position="422"/>
        <end position="441"/>
    </location>
</feature>
<keyword evidence="6 7" id="KW-0472">Membrane</keyword>
<evidence type="ECO:0000256" key="5">
    <source>
        <dbReference type="ARBA" id="ARBA00023063"/>
    </source>
</evidence>
<feature type="transmembrane region" description="Helical" evidence="7">
    <location>
        <begin position="332"/>
        <end position="350"/>
    </location>
</feature>
<keyword evidence="9" id="KW-1185">Reference proteome</keyword>
<evidence type="ECO:0000256" key="1">
    <source>
        <dbReference type="ARBA" id="ARBA00004141"/>
    </source>
</evidence>
<comment type="subcellular location">
    <subcellularLocation>
        <location evidence="1">Membrane</location>
        <topology evidence="1">Multi-pass membrane protein</topology>
    </subcellularLocation>
</comment>
<evidence type="ECO:0000256" key="7">
    <source>
        <dbReference type="SAM" id="Phobius"/>
    </source>
</evidence>
<gene>
    <name evidence="10" type="primary">LOC104769693</name>
</gene>
<reference evidence="9" key="1">
    <citation type="journal article" date="2014" name="Nat. Commun.">
        <title>The emerging biofuel crop Camelina sativa retains a highly undifferentiated hexaploid genome structure.</title>
        <authorList>
            <person name="Kagale S."/>
            <person name="Koh C."/>
            <person name="Nixon J."/>
            <person name="Bollina V."/>
            <person name="Clarke W.E."/>
            <person name="Tuteja R."/>
            <person name="Spillane C."/>
            <person name="Robinson S.J."/>
            <person name="Links M.G."/>
            <person name="Clarke C."/>
            <person name="Higgins E.E."/>
            <person name="Huebert T."/>
            <person name="Sharpe A.G."/>
            <person name="Parkin I.A."/>
        </authorList>
    </citation>
    <scope>NUCLEOTIDE SEQUENCE [LARGE SCALE GENOMIC DNA]</scope>
    <source>
        <strain evidence="9">cv. DH55</strain>
    </source>
</reference>
<evidence type="ECO:0000259" key="8">
    <source>
        <dbReference type="PROSITE" id="PS50850"/>
    </source>
</evidence>
<dbReference type="SUPFAM" id="SSF103473">
    <property type="entry name" value="MFS general substrate transporter"/>
    <property type="match status" value="1"/>
</dbReference>
<dbReference type="PROSITE" id="PS50850">
    <property type="entry name" value="MFS"/>
    <property type="match status" value="1"/>
</dbReference>
<evidence type="ECO:0000256" key="2">
    <source>
        <dbReference type="ARBA" id="ARBA00008432"/>
    </source>
</evidence>
<feature type="transmembrane region" description="Helical" evidence="7">
    <location>
        <begin position="193"/>
        <end position="216"/>
    </location>
</feature>
<dbReference type="InterPro" id="IPR044772">
    <property type="entry name" value="NO3_transporter"/>
</dbReference>
<dbReference type="GeneID" id="104769693"/>
<proteinExistence type="inferred from homology"/>
<dbReference type="Pfam" id="PF07690">
    <property type="entry name" value="MFS_1"/>
    <property type="match status" value="1"/>
</dbReference>